<evidence type="ECO:0000259" key="3">
    <source>
        <dbReference type="Pfam" id="PF00144"/>
    </source>
</evidence>
<dbReference type="InterPro" id="IPR050491">
    <property type="entry name" value="AmpC-like"/>
</dbReference>
<evidence type="ECO:0000256" key="1">
    <source>
        <dbReference type="ARBA" id="ARBA00004370"/>
    </source>
</evidence>
<dbReference type="GO" id="GO:0016787">
    <property type="term" value="F:hydrolase activity"/>
    <property type="evidence" value="ECO:0007669"/>
    <property type="project" value="UniProtKB-KW"/>
</dbReference>
<proteinExistence type="predicted"/>
<dbReference type="InterPro" id="IPR001466">
    <property type="entry name" value="Beta-lactam-related"/>
</dbReference>
<keyword evidence="5" id="KW-0378">Hydrolase</keyword>
<reference evidence="6" key="1">
    <citation type="submission" date="2018-04" db="EMBL/GenBank/DDBJ databases">
        <authorList>
            <person name="Cornet L."/>
        </authorList>
    </citation>
    <scope>NUCLEOTIDE SEQUENCE [LARGE SCALE GENOMIC DNA]</scope>
</reference>
<dbReference type="PANTHER" id="PTHR46825:SF11">
    <property type="entry name" value="PENICILLIN-BINDING PROTEIN 4"/>
    <property type="match status" value="1"/>
</dbReference>
<dbReference type="PANTHER" id="PTHR46825">
    <property type="entry name" value="D-ALANYL-D-ALANINE-CARBOXYPEPTIDASE/ENDOPEPTIDASE AMPH"/>
    <property type="match status" value="1"/>
</dbReference>
<dbReference type="Pfam" id="PF00144">
    <property type="entry name" value="Beta-lactamase"/>
    <property type="match status" value="1"/>
</dbReference>
<dbReference type="EMBL" id="QBMP01000129">
    <property type="protein sequence ID" value="PZO53371.1"/>
    <property type="molecule type" value="Genomic_DNA"/>
</dbReference>
<dbReference type="Proteomes" id="UP000249794">
    <property type="component" value="Unassembled WGS sequence"/>
</dbReference>
<accession>A0A2W4Z380</accession>
<feature type="domain" description="Peptidase S12 Pab87-related C-terminal" evidence="4">
    <location>
        <begin position="440"/>
        <end position="519"/>
    </location>
</feature>
<evidence type="ECO:0000313" key="6">
    <source>
        <dbReference type="Proteomes" id="UP000249794"/>
    </source>
</evidence>
<dbReference type="InterPro" id="IPR012338">
    <property type="entry name" value="Beta-lactam/transpept-like"/>
</dbReference>
<dbReference type="Gene3D" id="3.40.710.10">
    <property type="entry name" value="DD-peptidase/beta-lactamase superfamily"/>
    <property type="match status" value="1"/>
</dbReference>
<protein>
    <submittedName>
        <fullName evidence="5">Serine hydrolase</fullName>
    </submittedName>
</protein>
<evidence type="ECO:0000313" key="5">
    <source>
        <dbReference type="EMBL" id="PZO53371.1"/>
    </source>
</evidence>
<dbReference type="GO" id="GO:0016020">
    <property type="term" value="C:membrane"/>
    <property type="evidence" value="ECO:0007669"/>
    <property type="project" value="UniProtKB-SubCell"/>
</dbReference>
<reference evidence="5 6" key="2">
    <citation type="submission" date="2018-06" db="EMBL/GenBank/DDBJ databases">
        <title>Metagenomic assembly of (sub)arctic Cyanobacteria and their associated microbiome from non-axenic cultures.</title>
        <authorList>
            <person name="Baurain D."/>
        </authorList>
    </citation>
    <scope>NUCLEOTIDE SEQUENCE [LARGE SCALE GENOMIC DNA]</scope>
    <source>
        <strain evidence="5">ULC027bin1</strain>
    </source>
</reference>
<dbReference type="Pfam" id="PF11954">
    <property type="entry name" value="DUF3471"/>
    <property type="match status" value="1"/>
</dbReference>
<comment type="subcellular location">
    <subcellularLocation>
        <location evidence="1">Membrane</location>
    </subcellularLocation>
</comment>
<dbReference type="AlphaFoldDB" id="A0A2W4Z380"/>
<dbReference type="InterPro" id="IPR021860">
    <property type="entry name" value="Peptidase_S12_Pab87-rel_C"/>
</dbReference>
<organism evidence="5 6">
    <name type="scientific">Phormidesmis priestleyi</name>
    <dbReference type="NCBI Taxonomy" id="268141"/>
    <lineage>
        <taxon>Bacteria</taxon>
        <taxon>Bacillati</taxon>
        <taxon>Cyanobacteriota</taxon>
        <taxon>Cyanophyceae</taxon>
        <taxon>Leptolyngbyales</taxon>
        <taxon>Leptolyngbyaceae</taxon>
        <taxon>Phormidesmis</taxon>
    </lineage>
</organism>
<sequence>MTNVIDLVTCLYGRQLMSVVIVWGQSRFREMMCSFSKFFLIGLLADIALSPTGKAAQAFDANQSLRFFNKQEVRMTAISTANSSTEQLLTAETVAKIDAYLDAYAQTGKFSGSVTITQGQIGGMTRSYDLANREHQVANTGTTKFRIGSVTKQFTAVAILQLQEKGLLDVQAPVSTYLPDYPNGDLITVHHLLTHTAGIPEYLDPEVFPDLAEWMRLSSSLDQLVDRFKDLPLEFEPGEKFKYSNSGYVLLTQIIETVAEQPYAEYLQANVFDPLGMKNTGYEVPQTVISNLAQGYLFIGKETYLQASPFDMSIPQGAGGLYSTVEELANWNRFLHEDEYPAVLRKTAKAMMMTPIVQMEPEESPDTFYGYGLVIDNHLGRQRVHHNGGISGFASSLARYPDEALTIVVLSNFETALPSRIMKDLAAIAFGEPYEIPTQPEAITLDPAIYEKYAGTYQLLPAMQITIRVEDGELTAQATGQNSFVLYPTSETDFFAEVADITVTFSLSKAGTIEGLTLRQMGQELFAPKIEE</sequence>
<dbReference type="SUPFAM" id="SSF56601">
    <property type="entry name" value="beta-lactamase/transpeptidase-like"/>
    <property type="match status" value="1"/>
</dbReference>
<evidence type="ECO:0000256" key="2">
    <source>
        <dbReference type="ARBA" id="ARBA00023136"/>
    </source>
</evidence>
<evidence type="ECO:0000259" key="4">
    <source>
        <dbReference type="Pfam" id="PF11954"/>
    </source>
</evidence>
<keyword evidence="2" id="KW-0472">Membrane</keyword>
<gene>
    <name evidence="5" type="ORF">DCF15_12720</name>
</gene>
<name>A0A2W4Z380_9CYAN</name>
<comment type="caution">
    <text evidence="5">The sequence shown here is derived from an EMBL/GenBank/DDBJ whole genome shotgun (WGS) entry which is preliminary data.</text>
</comment>
<feature type="domain" description="Beta-lactamase-related" evidence="3">
    <location>
        <begin position="114"/>
        <end position="423"/>
    </location>
</feature>